<organism evidence="2 3">
    <name type="scientific">Caerostris darwini</name>
    <dbReference type="NCBI Taxonomy" id="1538125"/>
    <lineage>
        <taxon>Eukaryota</taxon>
        <taxon>Metazoa</taxon>
        <taxon>Ecdysozoa</taxon>
        <taxon>Arthropoda</taxon>
        <taxon>Chelicerata</taxon>
        <taxon>Arachnida</taxon>
        <taxon>Araneae</taxon>
        <taxon>Araneomorphae</taxon>
        <taxon>Entelegynae</taxon>
        <taxon>Araneoidea</taxon>
        <taxon>Araneidae</taxon>
        <taxon>Caerostris</taxon>
    </lineage>
</organism>
<keyword evidence="3" id="KW-1185">Reference proteome</keyword>
<keyword evidence="1" id="KW-1133">Transmembrane helix</keyword>
<dbReference type="Proteomes" id="UP001054837">
    <property type="component" value="Unassembled WGS sequence"/>
</dbReference>
<keyword evidence="1" id="KW-0472">Membrane</keyword>
<feature type="transmembrane region" description="Helical" evidence="1">
    <location>
        <begin position="35"/>
        <end position="55"/>
    </location>
</feature>
<dbReference type="Gene3D" id="3.80.10.10">
    <property type="entry name" value="Ribonuclease Inhibitor"/>
    <property type="match status" value="1"/>
</dbReference>
<dbReference type="EMBL" id="BPLQ01010520">
    <property type="protein sequence ID" value="GIY51399.1"/>
    <property type="molecule type" value="Genomic_DNA"/>
</dbReference>
<dbReference type="AlphaFoldDB" id="A0AAV4U102"/>
<reference evidence="2 3" key="1">
    <citation type="submission" date="2021-06" db="EMBL/GenBank/DDBJ databases">
        <title>Caerostris darwini draft genome.</title>
        <authorList>
            <person name="Kono N."/>
            <person name="Arakawa K."/>
        </authorList>
    </citation>
    <scope>NUCLEOTIDE SEQUENCE [LARGE SCALE GENOMIC DNA]</scope>
</reference>
<dbReference type="SUPFAM" id="SSF52047">
    <property type="entry name" value="RNI-like"/>
    <property type="match status" value="1"/>
</dbReference>
<protein>
    <submittedName>
        <fullName evidence="2">Uncharacterized protein</fullName>
    </submittedName>
</protein>
<sequence length="481" mass="55705">MENVPKRCIGVFRAYCSRRSQFFFRIYERQAYKLIMYRIAFGGDLYLIMELLLVINSDLQCLQIVDVYEVRENTEKLSENLAILLQKSGNLEELHCSIPFDLKVLRNCKKLKHLKLCFRPKRPWTDFLEVKDNELQPSASLKSFTVCSYSVDNFSIRRNIFPLVTSRWKSCFPDHGEELSTILTLCPELEAVGKREKLLLVQRNVNREIKESPKFLPNSPPRSCIWAGNYAVTETCFRIPTDVSLELATAFYSEIKKLFLDICDEISLTPLRKLKKLAYFGFFTAHYPTYIYKHLYPFLVYMGHQLTYLRLSFENDGISVNFLRRHCPNLKWLILHCSLEVAVKERIENFEYLEDITLSTPMFHHYDEQSLEILLSKSLKLSALSISGNASIPLTDKSLNKILEHNTFSKLKSANIDDCNLYKKGLQKFIAHAKNLETLYISSLNMNLFDVKAAVLKVNPKIIVNVGSYTSSGDALSRMLQ</sequence>
<name>A0AAV4U102_9ARAC</name>
<accession>A0AAV4U102</accession>
<comment type="caution">
    <text evidence="2">The sequence shown here is derived from an EMBL/GenBank/DDBJ whole genome shotgun (WGS) entry which is preliminary data.</text>
</comment>
<dbReference type="InterPro" id="IPR032675">
    <property type="entry name" value="LRR_dom_sf"/>
</dbReference>
<evidence type="ECO:0000313" key="3">
    <source>
        <dbReference type="Proteomes" id="UP001054837"/>
    </source>
</evidence>
<proteinExistence type="predicted"/>
<gene>
    <name evidence="2" type="primary">AVEN_47083_1</name>
    <name evidence="2" type="ORF">CDAR_125851</name>
</gene>
<evidence type="ECO:0000313" key="2">
    <source>
        <dbReference type="EMBL" id="GIY51399.1"/>
    </source>
</evidence>
<evidence type="ECO:0000256" key="1">
    <source>
        <dbReference type="SAM" id="Phobius"/>
    </source>
</evidence>
<keyword evidence="1" id="KW-0812">Transmembrane</keyword>